<dbReference type="EMBL" id="GFDL01015827">
    <property type="protein sequence ID" value="JAV19218.1"/>
    <property type="molecule type" value="Transcribed_RNA"/>
</dbReference>
<accession>A0A1Q3EVI3</accession>
<dbReference type="SUPFAM" id="SSF52047">
    <property type="entry name" value="RNI-like"/>
    <property type="match status" value="1"/>
</dbReference>
<evidence type="ECO:0000313" key="1">
    <source>
        <dbReference type="EMBL" id="JAV19218.1"/>
    </source>
</evidence>
<dbReference type="GO" id="GO:0016874">
    <property type="term" value="F:ligase activity"/>
    <property type="evidence" value="ECO:0007669"/>
    <property type="project" value="UniProtKB-KW"/>
</dbReference>
<dbReference type="GO" id="GO:0019005">
    <property type="term" value="C:SCF ubiquitin ligase complex"/>
    <property type="evidence" value="ECO:0007669"/>
    <property type="project" value="TreeGrafter"/>
</dbReference>
<dbReference type="PANTHER" id="PTHR13318">
    <property type="entry name" value="PARTNER OF PAIRED, ISOFORM B-RELATED"/>
    <property type="match status" value="1"/>
</dbReference>
<dbReference type="AlphaFoldDB" id="A0A1Q3EVI3"/>
<name>A0A1Q3EVI3_CULTA</name>
<protein>
    <submittedName>
        <fullName evidence="1">Putative scf ubiquitin ligase skp2 component</fullName>
    </submittedName>
</protein>
<dbReference type="GO" id="GO:0031146">
    <property type="term" value="P:SCF-dependent proteasomal ubiquitin-dependent protein catabolic process"/>
    <property type="evidence" value="ECO:0007669"/>
    <property type="project" value="TreeGrafter"/>
</dbReference>
<keyword evidence="1" id="KW-0436">Ligase</keyword>
<dbReference type="PANTHER" id="PTHR13318:SF247">
    <property type="entry name" value="GH16156P"/>
    <property type="match status" value="1"/>
</dbReference>
<dbReference type="Gene3D" id="3.80.10.10">
    <property type="entry name" value="Ribonuclease Inhibitor"/>
    <property type="match status" value="1"/>
</dbReference>
<organism evidence="1">
    <name type="scientific">Culex tarsalis</name>
    <name type="common">Encephalitis mosquito</name>
    <dbReference type="NCBI Taxonomy" id="7177"/>
    <lineage>
        <taxon>Eukaryota</taxon>
        <taxon>Metazoa</taxon>
        <taxon>Ecdysozoa</taxon>
        <taxon>Arthropoda</taxon>
        <taxon>Hexapoda</taxon>
        <taxon>Insecta</taxon>
        <taxon>Pterygota</taxon>
        <taxon>Neoptera</taxon>
        <taxon>Endopterygota</taxon>
        <taxon>Diptera</taxon>
        <taxon>Nematocera</taxon>
        <taxon>Culicoidea</taxon>
        <taxon>Culicidae</taxon>
        <taxon>Culicinae</taxon>
        <taxon>Culicini</taxon>
        <taxon>Culex</taxon>
        <taxon>Culex</taxon>
    </lineage>
</organism>
<sequence>MSTQTISQPSPLYNTCFSIVTQHLKQYTHIGCADELTMPSMIKNSIIDYVVKVQGGFDDDGQQLAVLLNPTLIQLNLTGSTITDRVLLAIVEKCPNLKRLTLTKGNYLFTRKGLKVLFGRLHDLEEISVKNCALVDDSLVAKLALNCPNLNLLDLEACANVSNCSAEFLKHRRITQLNLSHTGISDKFFEVLADSPCGTALIDLNVSYCNVTSTGLENMNWNSLKYLGIEGCDLDDFDCIDVAKNLSFIHWTT</sequence>
<reference evidence="1" key="1">
    <citation type="submission" date="2017-01" db="EMBL/GenBank/DDBJ databases">
        <title>A deep insight into the sialotranscriptome of adult male and female Cluex tarsalis mosquitoes.</title>
        <authorList>
            <person name="Ribeiro J.M."/>
            <person name="Moreira F."/>
            <person name="Bernard K.A."/>
            <person name="Calvo E."/>
        </authorList>
    </citation>
    <scope>NUCLEOTIDE SEQUENCE</scope>
    <source>
        <strain evidence="1">Kern County</strain>
        <tissue evidence="1">Salivary glands</tissue>
    </source>
</reference>
<dbReference type="InterPro" id="IPR032675">
    <property type="entry name" value="LRR_dom_sf"/>
</dbReference>
<proteinExistence type="predicted"/>